<evidence type="ECO:0008006" key="3">
    <source>
        <dbReference type="Google" id="ProtNLM"/>
    </source>
</evidence>
<reference evidence="1 2" key="2">
    <citation type="submission" date="2015-10" db="EMBL/GenBank/DDBJ databases">
        <title>Draft Genome Sequence of Prosthecomicrobium hirschii ATCC 27832.</title>
        <authorList>
            <person name="Daniel J."/>
            <person name="Givan S.A."/>
            <person name="Brun Y.V."/>
            <person name="Brown P.J."/>
        </authorList>
    </citation>
    <scope>NUCLEOTIDE SEQUENCE [LARGE SCALE GENOMIC DNA]</scope>
    <source>
        <strain evidence="1 2">16</strain>
    </source>
</reference>
<dbReference type="SUPFAM" id="SSF64518">
    <property type="entry name" value="Phase 1 flagellin"/>
    <property type="match status" value="1"/>
</dbReference>
<dbReference type="STRING" id="665126.ABB55_05450"/>
<dbReference type="Proteomes" id="UP000048984">
    <property type="component" value="Unassembled WGS sequence"/>
</dbReference>
<evidence type="ECO:0000313" key="1">
    <source>
        <dbReference type="EMBL" id="KPL51741.1"/>
    </source>
</evidence>
<dbReference type="RefSeq" id="WP_054357904.1">
    <property type="nucleotide sequence ID" value="NZ_LJYW01000001.1"/>
</dbReference>
<evidence type="ECO:0000313" key="2">
    <source>
        <dbReference type="Proteomes" id="UP000048984"/>
    </source>
</evidence>
<proteinExistence type="predicted"/>
<organism evidence="1 2">
    <name type="scientific">Prosthecodimorpha hirschii</name>
    <dbReference type="NCBI Taxonomy" id="665126"/>
    <lineage>
        <taxon>Bacteria</taxon>
        <taxon>Pseudomonadati</taxon>
        <taxon>Pseudomonadota</taxon>
        <taxon>Alphaproteobacteria</taxon>
        <taxon>Hyphomicrobiales</taxon>
        <taxon>Ancalomicrobiaceae</taxon>
        <taxon>Prosthecodimorpha</taxon>
    </lineage>
</organism>
<protein>
    <recommendedName>
        <fullName evidence="3">Flagellin N-terminal domain-containing protein</fullName>
    </recommendedName>
</protein>
<reference evidence="1 2" key="1">
    <citation type="submission" date="2015-09" db="EMBL/GenBank/DDBJ databases">
        <authorList>
            <person name="Jackson K.R."/>
            <person name="Lunt B.L."/>
            <person name="Fisher J.N.B."/>
            <person name="Gardner A.V."/>
            <person name="Bailey M.E."/>
            <person name="Deus L.M."/>
            <person name="Earl A.S."/>
            <person name="Gibby P.D."/>
            <person name="Hartmann K.A."/>
            <person name="Liu J.E."/>
            <person name="Manci A.M."/>
            <person name="Nielsen D.A."/>
            <person name="Solomon M.B."/>
            <person name="Breakwell D.P."/>
            <person name="Burnett S.H."/>
            <person name="Grose J.H."/>
        </authorList>
    </citation>
    <scope>NUCLEOTIDE SEQUENCE [LARGE SCALE GENOMIC DNA]</scope>
    <source>
        <strain evidence="1 2">16</strain>
    </source>
</reference>
<comment type="caution">
    <text evidence="1">The sequence shown here is derived from an EMBL/GenBank/DDBJ whole genome shotgun (WGS) entry which is preliminary data.</text>
</comment>
<sequence length="502" mass="52684">MVNLTSPPGYSASVVAQLMTMRSQMEDLSRQLGTGMKATTYGGLGTERSVAVSLRSKLENTGAFQQTIGLMDIRLKTTSTTLTHMQNVIDETRKAFDPNQFNLLSDGVTGQQKNAYNALNEFLGLMNSETAGRYMFGGRQTDKPPAETIDRIMDGFGTQAGFKQVMAERRLADIGTGNGRLSLTAAAGVVTLAEDGSHPFGFKLNAVTSSLANATVAAPSGSPQTTSVTFTGQPAVGQSLTVTLDMPDGTSTSVTVKVGETTEPDKGLFALGATPDDTAANLQSVLANRLAFAAGTDLTAASAVAASGNFFDTFGGQAPQRVDGPPFDTATALVDGTVANTMQWYKGENGALAPGASPRNQVQAQVDTNVSISYGMRGNEEAFTWNMRQFAVMAAVDMSAGGTTEKALQSSLASKLKANLASPPGTQTLTSVAMEIALAQQGNKQAGERHTQTAGTVQTFLDGIEQSDKNEVGVKMLALQTSMQASYQATSILYKLSLTNYM</sequence>
<name>A0A0P6VKR6_9HYPH</name>
<dbReference type="AlphaFoldDB" id="A0A0P6VKR6"/>
<dbReference type="EMBL" id="LJYW01000001">
    <property type="protein sequence ID" value="KPL51741.1"/>
    <property type="molecule type" value="Genomic_DNA"/>
</dbReference>
<accession>A0A0P6VKR6</accession>
<gene>
    <name evidence="1" type="ORF">ABB55_05450</name>
</gene>
<keyword evidence="2" id="KW-1185">Reference proteome</keyword>